<dbReference type="AlphaFoldDB" id="A0A2H9PBQ2"/>
<dbReference type="Proteomes" id="UP000234145">
    <property type="component" value="Unassembled WGS sequence"/>
</dbReference>
<dbReference type="EMBL" id="PFMS01000051">
    <property type="protein sequence ID" value="PIZ16331.1"/>
    <property type="molecule type" value="Genomic_DNA"/>
</dbReference>
<proteinExistence type="predicted"/>
<dbReference type="PANTHER" id="PTHR33371">
    <property type="entry name" value="INTERMEMBRANE PHOSPHOLIPID TRANSPORT SYSTEM BINDING PROTEIN MLAD-RELATED"/>
    <property type="match status" value="1"/>
</dbReference>
<evidence type="ECO:0000313" key="5">
    <source>
        <dbReference type="Proteomes" id="UP000234145"/>
    </source>
</evidence>
<sequence length="297" mass="33182">MQGFTRRTMKKEFSPEVKVGILISIAIVILFVFTFMIGKFHFFKKGYYIKVTFNFVEGLDVGAPVRLAGVKAGSVTDIRLSPEDNMVILTLWLNSAVLVRSDSKFYLNTLGFMGEKYIEIDPGTSSAFLKPGGFVRGEETRRLEEIIRQGQEIAEESGKIVKSVRKFTDKVSLQELELAISDFRSAINTLQENASTFLNNLNRAAGDIKDITSGSKENVQIAISKLKETLIKLEKTTTSLNAILDKVERGEGTVGVLLNDKQVANDIKEIVANFKVFSEDIKENPSWLIMGKPKKKK</sequence>
<comment type="caution">
    <text evidence="4">The sequence shown here is derived from an EMBL/GenBank/DDBJ whole genome shotgun (WGS) entry which is preliminary data.</text>
</comment>
<evidence type="ECO:0000259" key="3">
    <source>
        <dbReference type="Pfam" id="PF02470"/>
    </source>
</evidence>
<gene>
    <name evidence="4" type="ORF">COY51_03010</name>
</gene>
<accession>A0A2H9PBQ2</accession>
<dbReference type="InterPro" id="IPR052336">
    <property type="entry name" value="MlaD_Phospholipid_Transporter"/>
</dbReference>
<keyword evidence="2" id="KW-0812">Transmembrane</keyword>
<evidence type="ECO:0000256" key="2">
    <source>
        <dbReference type="SAM" id="Phobius"/>
    </source>
</evidence>
<dbReference type="InterPro" id="IPR003399">
    <property type="entry name" value="Mce/MlaD"/>
</dbReference>
<dbReference type="Pfam" id="PF02470">
    <property type="entry name" value="MlaD"/>
    <property type="match status" value="1"/>
</dbReference>
<dbReference type="PANTHER" id="PTHR33371:SF4">
    <property type="entry name" value="INTERMEMBRANE PHOSPHOLIPID TRANSPORT SYSTEM BINDING PROTEIN MLAD"/>
    <property type="match status" value="1"/>
</dbReference>
<keyword evidence="1" id="KW-0175">Coiled coil</keyword>
<evidence type="ECO:0000313" key="4">
    <source>
        <dbReference type="EMBL" id="PIZ16331.1"/>
    </source>
</evidence>
<feature type="coiled-coil region" evidence="1">
    <location>
        <begin position="173"/>
        <end position="236"/>
    </location>
</feature>
<protein>
    <recommendedName>
        <fullName evidence="3">Mce/MlaD domain-containing protein</fullName>
    </recommendedName>
</protein>
<keyword evidence="2" id="KW-1133">Transmembrane helix</keyword>
<reference evidence="5" key="1">
    <citation type="submission" date="2017-09" db="EMBL/GenBank/DDBJ databases">
        <title>Depth-based differentiation of microbial function through sediment-hosted aquifers and enrichment of novel symbionts in the deep terrestrial subsurface.</title>
        <authorList>
            <person name="Probst A.J."/>
            <person name="Ladd B."/>
            <person name="Jarett J.K."/>
            <person name="Geller-Mcgrath D.E."/>
            <person name="Sieber C.M.K."/>
            <person name="Emerson J.B."/>
            <person name="Anantharaman K."/>
            <person name="Thomas B.C."/>
            <person name="Malmstrom R."/>
            <person name="Stieglmeier M."/>
            <person name="Klingl A."/>
            <person name="Woyke T."/>
            <person name="Ryan C.M."/>
            <person name="Banfield J.F."/>
        </authorList>
    </citation>
    <scope>NUCLEOTIDE SEQUENCE [LARGE SCALE GENOMIC DNA]</scope>
</reference>
<name>A0A2H9PBQ2_9BACT</name>
<keyword evidence="2" id="KW-0472">Membrane</keyword>
<feature type="domain" description="Mce/MlaD" evidence="3">
    <location>
        <begin position="45"/>
        <end position="123"/>
    </location>
</feature>
<organism evidence="4 5">
    <name type="scientific">Candidatus Desantisbacteria bacterium CG_4_10_14_0_8_um_filter_39_17</name>
    <dbReference type="NCBI Taxonomy" id="1974542"/>
    <lineage>
        <taxon>Bacteria</taxon>
        <taxon>Candidatus Desantisiibacteriota</taxon>
    </lineage>
</organism>
<evidence type="ECO:0000256" key="1">
    <source>
        <dbReference type="SAM" id="Coils"/>
    </source>
</evidence>
<feature type="transmembrane region" description="Helical" evidence="2">
    <location>
        <begin position="21"/>
        <end position="43"/>
    </location>
</feature>